<dbReference type="GO" id="GO:0016812">
    <property type="term" value="F:hydrolase activity, acting on carbon-nitrogen (but not peptide) bonds, in cyclic amides"/>
    <property type="evidence" value="ECO:0007669"/>
    <property type="project" value="TreeGrafter"/>
</dbReference>
<dbReference type="EC" id="3.5.1.81" evidence="3"/>
<feature type="region of interest" description="Disordered" evidence="1">
    <location>
        <begin position="524"/>
        <end position="543"/>
    </location>
</feature>
<dbReference type="InterPro" id="IPR032466">
    <property type="entry name" value="Metal_Hydrolase"/>
</dbReference>
<dbReference type="SUPFAM" id="SSF51338">
    <property type="entry name" value="Composite domain of metallo-dependent hydrolases"/>
    <property type="match status" value="1"/>
</dbReference>
<gene>
    <name evidence="3" type="ORF">PLANPX_0620</name>
</gene>
<dbReference type="SUPFAM" id="SSF51556">
    <property type="entry name" value="Metallo-dependent hydrolases"/>
    <property type="match status" value="1"/>
</dbReference>
<dbReference type="AlphaFoldDB" id="A0A5K7X2X6"/>
<evidence type="ECO:0000256" key="1">
    <source>
        <dbReference type="SAM" id="MobiDB-lite"/>
    </source>
</evidence>
<dbReference type="CDD" id="cd01297">
    <property type="entry name" value="D-aminoacylase"/>
    <property type="match status" value="1"/>
</dbReference>
<dbReference type="RefSeq" id="WP_152097234.1">
    <property type="nucleotide sequence ID" value="NZ_AP021861.1"/>
</dbReference>
<feature type="domain" description="Amidohydrolase 3" evidence="2">
    <location>
        <begin position="88"/>
        <end position="518"/>
    </location>
</feature>
<dbReference type="GO" id="GO:0047420">
    <property type="term" value="F:N-acyl-D-amino-acid deacylase activity"/>
    <property type="evidence" value="ECO:0007669"/>
    <property type="project" value="UniProtKB-EC"/>
</dbReference>
<dbReference type="Proteomes" id="UP000326837">
    <property type="component" value="Chromosome"/>
</dbReference>
<reference evidence="4" key="1">
    <citation type="submission" date="2019-10" db="EMBL/GenBank/DDBJ databases">
        <title>Lacipirellula parvula gen. nov., sp. nov., representing a lineage of planctomycetes widespread in freshwater anoxic habitats, and description of the family Lacipirellulaceae.</title>
        <authorList>
            <person name="Dedysh S.N."/>
            <person name="Kulichevskaya I.S."/>
            <person name="Beletsky A.V."/>
            <person name="Rakitin A.L."/>
            <person name="Mardanov A.V."/>
            <person name="Ivanova A.A."/>
            <person name="Saltykova V.X."/>
            <person name="Rijpstra W.I.C."/>
            <person name="Sinninghe Damste J.S."/>
            <person name="Ravin N.V."/>
        </authorList>
    </citation>
    <scope>NUCLEOTIDE SEQUENCE [LARGE SCALE GENOMIC DNA]</scope>
    <source>
        <strain evidence="4">PX69</strain>
    </source>
</reference>
<dbReference type="PANTHER" id="PTHR11647">
    <property type="entry name" value="HYDRANTOINASE/DIHYDROPYRIMIDINASE FAMILY MEMBER"/>
    <property type="match status" value="1"/>
</dbReference>
<dbReference type="InterPro" id="IPR013108">
    <property type="entry name" value="Amidohydro_3"/>
</dbReference>
<name>A0A5K7X2X6_9BACT</name>
<feature type="compositionally biased region" description="Basic residues" evidence="1">
    <location>
        <begin position="534"/>
        <end position="543"/>
    </location>
</feature>
<dbReference type="GO" id="GO:0005829">
    <property type="term" value="C:cytosol"/>
    <property type="evidence" value="ECO:0007669"/>
    <property type="project" value="TreeGrafter"/>
</dbReference>
<evidence type="ECO:0000313" key="4">
    <source>
        <dbReference type="Proteomes" id="UP000326837"/>
    </source>
</evidence>
<protein>
    <submittedName>
        <fullName evidence="3">N-acyl-D-amino-acid deacylase</fullName>
        <ecNumber evidence="3">3.5.1.81</ecNumber>
    </submittedName>
</protein>
<evidence type="ECO:0000259" key="2">
    <source>
        <dbReference type="Pfam" id="PF07969"/>
    </source>
</evidence>
<dbReference type="InterPro" id="IPR050378">
    <property type="entry name" value="Metallo-dep_Hydrolases_sf"/>
</dbReference>
<accession>A0A5K7X2X6</accession>
<dbReference type="Pfam" id="PF07969">
    <property type="entry name" value="Amidohydro_3"/>
    <property type="match status" value="1"/>
</dbReference>
<dbReference type="Gene3D" id="2.30.40.10">
    <property type="entry name" value="Urease, subunit C, domain 1"/>
    <property type="match status" value="1"/>
</dbReference>
<dbReference type="Gene3D" id="3.30.1490.130">
    <property type="entry name" value="D-aminoacylase. Domain 3"/>
    <property type="match status" value="1"/>
</dbReference>
<keyword evidence="3" id="KW-0378">Hydrolase</keyword>
<dbReference type="PANTHER" id="PTHR11647:SF1">
    <property type="entry name" value="COLLAPSIN RESPONSE MEDIATOR PROTEIN"/>
    <property type="match status" value="1"/>
</dbReference>
<dbReference type="InterPro" id="IPR023100">
    <property type="entry name" value="D-aminoacylase_insert_dom_sf"/>
</dbReference>
<dbReference type="KEGG" id="lpav:PLANPX_0620"/>
<dbReference type="EMBL" id="AP021861">
    <property type="protein sequence ID" value="BBO31008.1"/>
    <property type="molecule type" value="Genomic_DNA"/>
</dbReference>
<keyword evidence="4" id="KW-1185">Reference proteome</keyword>
<sequence length="543" mass="57979">MTIVGRDELTAAGFRVLRGAWALALALVLFGHSLEAIAQTPPPVDADILLRGGQVLDGTGSPAVAADVAIIGDRIVAVGQLTPGKIGETIDCTGLIVAPGFIDLHNHSDESIVADDTRTAENYIRQGCTTLVTGNCGGGAVDVAKYLAEIDAHGAGTNIAHLIPHGSTRALVLGRRQVDPTPEELARLQELVDKGMREGAWGIATGLIYIPGAYSKIDELAAMTEPVGRHGGFYASHIRSEDNALLEAVSEAIEIGRRANTPVHISHLKASGKPYWGMVRAAAKLIEDAQAAGQRVTADQYPYTASSTSLEAMLLPDWAREGGREATMARLADPAQLEKIRPALQIALDERPHVRIVSYGPKPEYTGKAIHEIAAAEDRPQIEVAIELLRDGSPAAINFGMTEEDVRFVMQRPWVATASDGSVKEPSGDMVHPRSFGTFPRKIGFYAIKEKVLPLEQAVRSASGLPADVLGFVDRGYLKPGQFADVVVFNPETIIDGATFDQPFEAPQGIPWVFVNGKAAVKNGEPTKSLSGRALRHPSKLPH</sequence>
<dbReference type="Gene3D" id="3.20.20.140">
    <property type="entry name" value="Metal-dependent hydrolases"/>
    <property type="match status" value="1"/>
</dbReference>
<evidence type="ECO:0000313" key="3">
    <source>
        <dbReference type="EMBL" id="BBO31008.1"/>
    </source>
</evidence>
<dbReference type="InterPro" id="IPR011059">
    <property type="entry name" value="Metal-dep_hydrolase_composite"/>
</dbReference>
<organism evidence="3 4">
    <name type="scientific">Lacipirellula parvula</name>
    <dbReference type="NCBI Taxonomy" id="2650471"/>
    <lineage>
        <taxon>Bacteria</taxon>
        <taxon>Pseudomonadati</taxon>
        <taxon>Planctomycetota</taxon>
        <taxon>Planctomycetia</taxon>
        <taxon>Pirellulales</taxon>
        <taxon>Lacipirellulaceae</taxon>
        <taxon>Lacipirellula</taxon>
    </lineage>
</organism>
<proteinExistence type="predicted"/>